<comment type="caution">
    <text evidence="2">The sequence shown here is derived from an EMBL/GenBank/DDBJ whole genome shotgun (WGS) entry which is preliminary data.</text>
</comment>
<dbReference type="OrthoDB" id="695277at2759"/>
<reference evidence="2" key="1">
    <citation type="submission" date="2022-04" db="EMBL/GenBank/DDBJ databases">
        <title>Carnegiea gigantea Genome sequencing and assembly v2.</title>
        <authorList>
            <person name="Copetti D."/>
            <person name="Sanderson M.J."/>
            <person name="Burquez A."/>
            <person name="Wojciechowski M.F."/>
        </authorList>
    </citation>
    <scope>NUCLEOTIDE SEQUENCE</scope>
    <source>
        <strain evidence="2">SGP5-SGP5p</strain>
        <tissue evidence="2">Aerial part</tissue>
    </source>
</reference>
<evidence type="ECO:0000313" key="2">
    <source>
        <dbReference type="EMBL" id="KAJ8420433.1"/>
    </source>
</evidence>
<protein>
    <submittedName>
        <fullName evidence="2">Uncharacterized protein</fullName>
    </submittedName>
</protein>
<sequence length="464" mass="51877">MGDTPLMTQEEEGVMALGNNSMGVHTTQLRNKLKTKKSKPKEFNNRMSPKGLRQVIEKLNDKQKELVKEIGFEGLLYLQVDMISGKLVVWLVRNFDTCLCFLPLTHGRLRLTEHDVYMTLALPKGPLELCYLDRIVFKVRTVKHQFPTLRGWTHDKMKSREEQEFEVDFGKGALENCLDETKRPNEAQAVHEEEPSNATPKPAAEAEHDTVQSKIKALLEDAKAASNEIISNTCVVAGVITELEKLVPEAHASLKRVRTIAVQTITYALFIETTLSGKSKSTKPVLSPDLYESEDFSLAVEAIEKQFLTAQKSEHHFPQFTPPSFSLGLCQEENEPTATHLFIREAEHEEESVARATGVVIRELDVDVPSRDVQEASYVGKGKAIIEEVSRRSRTRSMQCSTMQVPIQSQGDSVAPATRIVIRELDANVPLRDGLEASYVGKGKGIMAEVSTRPTTRSMRSSSM</sequence>
<feature type="region of interest" description="Disordered" evidence="1">
    <location>
        <begin position="184"/>
        <end position="210"/>
    </location>
</feature>
<organism evidence="2 3">
    <name type="scientific">Carnegiea gigantea</name>
    <dbReference type="NCBI Taxonomy" id="171969"/>
    <lineage>
        <taxon>Eukaryota</taxon>
        <taxon>Viridiplantae</taxon>
        <taxon>Streptophyta</taxon>
        <taxon>Embryophyta</taxon>
        <taxon>Tracheophyta</taxon>
        <taxon>Spermatophyta</taxon>
        <taxon>Magnoliopsida</taxon>
        <taxon>eudicotyledons</taxon>
        <taxon>Gunneridae</taxon>
        <taxon>Pentapetalae</taxon>
        <taxon>Caryophyllales</taxon>
        <taxon>Cactineae</taxon>
        <taxon>Cactaceae</taxon>
        <taxon>Cactoideae</taxon>
        <taxon>Echinocereeae</taxon>
        <taxon>Carnegiea</taxon>
    </lineage>
</organism>
<keyword evidence="3" id="KW-1185">Reference proteome</keyword>
<name>A0A9Q1GI55_9CARY</name>
<accession>A0A9Q1GI55</accession>
<evidence type="ECO:0000256" key="1">
    <source>
        <dbReference type="SAM" id="MobiDB-lite"/>
    </source>
</evidence>
<evidence type="ECO:0000313" key="3">
    <source>
        <dbReference type="Proteomes" id="UP001153076"/>
    </source>
</evidence>
<dbReference type="EMBL" id="JAKOGI010003434">
    <property type="protein sequence ID" value="KAJ8420433.1"/>
    <property type="molecule type" value="Genomic_DNA"/>
</dbReference>
<gene>
    <name evidence="2" type="ORF">Cgig2_023118</name>
</gene>
<dbReference type="Proteomes" id="UP001153076">
    <property type="component" value="Unassembled WGS sequence"/>
</dbReference>
<proteinExistence type="predicted"/>
<dbReference type="AlphaFoldDB" id="A0A9Q1GI55"/>
<dbReference type="PANTHER" id="PTHR34835">
    <property type="entry name" value="OS07G0283600 PROTEIN-RELATED"/>
    <property type="match status" value="1"/>
</dbReference>
<feature type="compositionally biased region" description="Basic and acidic residues" evidence="1">
    <location>
        <begin position="184"/>
        <end position="194"/>
    </location>
</feature>
<dbReference type="PANTHER" id="PTHR34835:SF34">
    <property type="entry name" value="OS08G0555500 PROTEIN"/>
    <property type="match status" value="1"/>
</dbReference>